<keyword evidence="5" id="KW-1185">Reference proteome</keyword>
<proteinExistence type="predicted"/>
<feature type="compositionally biased region" description="Polar residues" evidence="1">
    <location>
        <begin position="388"/>
        <end position="400"/>
    </location>
</feature>
<keyword evidence="2" id="KW-0812">Transmembrane</keyword>
<evidence type="ECO:0000313" key="5">
    <source>
        <dbReference type="Proteomes" id="UP000567179"/>
    </source>
</evidence>
<name>A0A8H5BAQ3_9AGAR</name>
<dbReference type="OrthoDB" id="3349377at2759"/>
<evidence type="ECO:0000259" key="3">
    <source>
        <dbReference type="Pfam" id="PF20151"/>
    </source>
</evidence>
<organism evidence="4 5">
    <name type="scientific">Psilocybe cf. subviscida</name>
    <dbReference type="NCBI Taxonomy" id="2480587"/>
    <lineage>
        <taxon>Eukaryota</taxon>
        <taxon>Fungi</taxon>
        <taxon>Dikarya</taxon>
        <taxon>Basidiomycota</taxon>
        <taxon>Agaricomycotina</taxon>
        <taxon>Agaricomycetes</taxon>
        <taxon>Agaricomycetidae</taxon>
        <taxon>Agaricales</taxon>
        <taxon>Agaricineae</taxon>
        <taxon>Strophariaceae</taxon>
        <taxon>Psilocybe</taxon>
    </lineage>
</organism>
<feature type="transmembrane region" description="Helical" evidence="2">
    <location>
        <begin position="237"/>
        <end position="256"/>
    </location>
</feature>
<comment type="caution">
    <text evidence="4">The sequence shown here is derived from an EMBL/GenBank/DDBJ whole genome shotgun (WGS) entry which is preliminary data.</text>
</comment>
<evidence type="ECO:0000313" key="4">
    <source>
        <dbReference type="EMBL" id="KAF5318742.1"/>
    </source>
</evidence>
<reference evidence="4 5" key="1">
    <citation type="journal article" date="2020" name="ISME J.">
        <title>Uncovering the hidden diversity of litter-decomposition mechanisms in mushroom-forming fungi.</title>
        <authorList>
            <person name="Floudas D."/>
            <person name="Bentzer J."/>
            <person name="Ahren D."/>
            <person name="Johansson T."/>
            <person name="Persson P."/>
            <person name="Tunlid A."/>
        </authorList>
    </citation>
    <scope>NUCLEOTIDE SEQUENCE [LARGE SCALE GENOMIC DNA]</scope>
    <source>
        <strain evidence="4 5">CBS 101986</strain>
    </source>
</reference>
<protein>
    <recommendedName>
        <fullName evidence="3">DUF6533 domain-containing protein</fullName>
    </recommendedName>
</protein>
<evidence type="ECO:0000256" key="1">
    <source>
        <dbReference type="SAM" id="MobiDB-lite"/>
    </source>
</evidence>
<gene>
    <name evidence="4" type="ORF">D9619_010647</name>
</gene>
<dbReference type="EMBL" id="JAACJJ010000030">
    <property type="protein sequence ID" value="KAF5318742.1"/>
    <property type="molecule type" value="Genomic_DNA"/>
</dbReference>
<feature type="transmembrane region" description="Helical" evidence="2">
    <location>
        <begin position="204"/>
        <end position="225"/>
    </location>
</feature>
<feature type="domain" description="DUF6533" evidence="3">
    <location>
        <begin position="18"/>
        <end position="62"/>
    </location>
</feature>
<feature type="compositionally biased region" description="Low complexity" evidence="1">
    <location>
        <begin position="354"/>
        <end position="387"/>
    </location>
</feature>
<accession>A0A8H5BAQ3</accession>
<dbReference type="InterPro" id="IPR045340">
    <property type="entry name" value="DUF6533"/>
</dbReference>
<keyword evidence="2" id="KW-1133">Transmembrane helix</keyword>
<dbReference type="Proteomes" id="UP000567179">
    <property type="component" value="Unassembled WGS sequence"/>
</dbReference>
<feature type="region of interest" description="Disordered" evidence="1">
    <location>
        <begin position="353"/>
        <end position="400"/>
    </location>
</feature>
<feature type="transmembrane region" description="Helical" evidence="2">
    <location>
        <begin position="16"/>
        <end position="35"/>
    </location>
</feature>
<dbReference type="AlphaFoldDB" id="A0A8H5BAQ3"/>
<dbReference type="Pfam" id="PF20151">
    <property type="entry name" value="DUF6533"/>
    <property type="match status" value="1"/>
</dbReference>
<evidence type="ECO:0000256" key="2">
    <source>
        <dbReference type="SAM" id="Phobius"/>
    </source>
</evidence>
<sequence length="442" mass="48835">MVDSNFQGYAKDVVHHGYASVVVLTVVLCECLSTLEDEVQYIWLSPWSKTKCTYLFARYFAVVYLTANFVFSLVWPPPLPVSQPRCTSWHLQNISCFYAQYIASHITLSRRILETYEVRNIGSALLVFHAAELAGGVVSGKDTLSVMSFNGVCDMVNVPKNVFVFVAMLLLSQVLMWGLILSGHSRRGGADAPRADFREMVYRMWYDGEAKVAWAICCLFFVANAYRGNAGQAVKPIYLFVWPICLLSIGTCRYILSMERNANTHARISSPKCNSAERELHTCNDGNSAEDLSLGSYCPEPCEPQASVDSTTSTGPYVMRVSSSDSFETLTLDSLKWKHPSCLQGAFDGGIKMSDSSSDVSSDLTRRTSTTSTSSSMSTLRLSSISSHMTQETEITAPSIGTRSSIDIDIGSLHSSSSVTSEELRDVWNEVWSGDEHAFMHA</sequence>
<feature type="transmembrane region" description="Helical" evidence="2">
    <location>
        <begin position="162"/>
        <end position="183"/>
    </location>
</feature>
<keyword evidence="2" id="KW-0472">Membrane</keyword>
<feature type="transmembrane region" description="Helical" evidence="2">
    <location>
        <begin position="56"/>
        <end position="75"/>
    </location>
</feature>